<protein>
    <submittedName>
        <fullName evidence="1">Uncharacterized protein</fullName>
    </submittedName>
</protein>
<dbReference type="EMBL" id="MN740064">
    <property type="protein sequence ID" value="QHT86202.1"/>
    <property type="molecule type" value="Genomic_DNA"/>
</dbReference>
<proteinExistence type="predicted"/>
<name>A0A6C0I099_9ZZZZ</name>
<reference evidence="1" key="1">
    <citation type="journal article" date="2020" name="Nature">
        <title>Giant virus diversity and host interactions through global metagenomics.</title>
        <authorList>
            <person name="Schulz F."/>
            <person name="Roux S."/>
            <person name="Paez-Espino D."/>
            <person name="Jungbluth S."/>
            <person name="Walsh D.A."/>
            <person name="Denef V.J."/>
            <person name="McMahon K.D."/>
            <person name="Konstantinidis K.T."/>
            <person name="Eloe-Fadrosh E.A."/>
            <person name="Kyrpides N.C."/>
            <person name="Woyke T."/>
        </authorList>
    </citation>
    <scope>NUCLEOTIDE SEQUENCE</scope>
    <source>
        <strain evidence="1">GVMAG-M-3300023184-184</strain>
    </source>
</reference>
<evidence type="ECO:0000313" key="1">
    <source>
        <dbReference type="EMBL" id="QHT86202.1"/>
    </source>
</evidence>
<dbReference type="AlphaFoldDB" id="A0A6C0I099"/>
<organism evidence="1">
    <name type="scientific">viral metagenome</name>
    <dbReference type="NCBI Taxonomy" id="1070528"/>
    <lineage>
        <taxon>unclassified sequences</taxon>
        <taxon>metagenomes</taxon>
        <taxon>organismal metagenomes</taxon>
    </lineage>
</organism>
<accession>A0A6C0I099</accession>
<sequence length="82" mass="9614">MVFTKILNIAASLFYFTTNNYNGNSFRKNKVPVVIPSYQPPIKFTEYIPLSDDAILFISYPNNIRKDVRYKNGKYEEVNIKK</sequence>